<dbReference type="STRING" id="869212.Turpa_1768"/>
<proteinExistence type="predicted"/>
<name>I4B558_TURPD</name>
<dbReference type="AlphaFoldDB" id="I4B558"/>
<dbReference type="HOGENOM" id="CLU_2439934_0_0_12"/>
<dbReference type="EMBL" id="CP002959">
    <property type="protein sequence ID" value="AFM12415.1"/>
    <property type="molecule type" value="Genomic_DNA"/>
</dbReference>
<protein>
    <submittedName>
        <fullName evidence="1">Uncharacterized protein</fullName>
    </submittedName>
</protein>
<evidence type="ECO:0000313" key="2">
    <source>
        <dbReference type="Proteomes" id="UP000006048"/>
    </source>
</evidence>
<dbReference type="Proteomes" id="UP000006048">
    <property type="component" value="Chromosome"/>
</dbReference>
<gene>
    <name evidence="1" type="ordered locus">Turpa_1768</name>
</gene>
<sequence length="90" mass="10775">MNLCRLNDTKWLIEHQRRWHRYHQHNDKNIYRYSGKLSIGGSTVILHKYDKRKAVHLTHAEIDVILARMPECLDFSNFEINNQSNIDNIS</sequence>
<keyword evidence="2" id="KW-1185">Reference proteome</keyword>
<reference evidence="1 2" key="1">
    <citation type="submission" date="2012-06" db="EMBL/GenBank/DDBJ databases">
        <title>The complete chromosome of genome of Turneriella parva DSM 21527.</title>
        <authorList>
            <consortium name="US DOE Joint Genome Institute (JGI-PGF)"/>
            <person name="Lucas S."/>
            <person name="Han J."/>
            <person name="Lapidus A."/>
            <person name="Bruce D."/>
            <person name="Goodwin L."/>
            <person name="Pitluck S."/>
            <person name="Peters L."/>
            <person name="Kyrpides N."/>
            <person name="Mavromatis K."/>
            <person name="Ivanova N."/>
            <person name="Mikhailova N."/>
            <person name="Chertkov O."/>
            <person name="Detter J.C."/>
            <person name="Tapia R."/>
            <person name="Han C."/>
            <person name="Land M."/>
            <person name="Hauser L."/>
            <person name="Markowitz V."/>
            <person name="Cheng J.-F."/>
            <person name="Hugenholtz P."/>
            <person name="Woyke T."/>
            <person name="Wu D."/>
            <person name="Gronow S."/>
            <person name="Wellnitz S."/>
            <person name="Brambilla E."/>
            <person name="Klenk H.-P."/>
            <person name="Eisen J.A."/>
        </authorList>
    </citation>
    <scope>NUCLEOTIDE SEQUENCE [LARGE SCALE GENOMIC DNA]</scope>
    <source>
        <strain evidence="2">ATCC BAA-1111 / DSM 21527 / NCTC 11395 / H</strain>
    </source>
</reference>
<dbReference type="KEGG" id="tpx:Turpa_1768"/>
<evidence type="ECO:0000313" key="1">
    <source>
        <dbReference type="EMBL" id="AFM12415.1"/>
    </source>
</evidence>
<organism evidence="1 2">
    <name type="scientific">Turneriella parva (strain ATCC BAA-1111 / DSM 21527 / NCTC 11395 / H)</name>
    <name type="common">Leptospira parva</name>
    <dbReference type="NCBI Taxonomy" id="869212"/>
    <lineage>
        <taxon>Bacteria</taxon>
        <taxon>Pseudomonadati</taxon>
        <taxon>Spirochaetota</taxon>
        <taxon>Spirochaetia</taxon>
        <taxon>Leptospirales</taxon>
        <taxon>Leptospiraceae</taxon>
        <taxon>Turneriella</taxon>
    </lineage>
</organism>
<accession>I4B558</accession>